<evidence type="ECO:0000256" key="2">
    <source>
        <dbReference type="ARBA" id="ARBA00022898"/>
    </source>
</evidence>
<dbReference type="ExpressionAtlas" id="N1R0Y6">
    <property type="expression patterns" value="baseline"/>
</dbReference>
<feature type="domain" description="Orn/Lys/Arg decarboxylases family 1 pyridoxal-P attachment site" evidence="3">
    <location>
        <begin position="3"/>
        <end position="117"/>
    </location>
</feature>
<organism evidence="4">
    <name type="scientific">Aegilops tauschii</name>
    <name type="common">Tausch's goatgrass</name>
    <name type="synonym">Aegilops squarrosa</name>
    <dbReference type="NCBI Taxonomy" id="37682"/>
    <lineage>
        <taxon>Eukaryota</taxon>
        <taxon>Viridiplantae</taxon>
        <taxon>Streptophyta</taxon>
        <taxon>Embryophyta</taxon>
        <taxon>Tracheophyta</taxon>
        <taxon>Spermatophyta</taxon>
        <taxon>Magnoliopsida</taxon>
        <taxon>Liliopsida</taxon>
        <taxon>Poales</taxon>
        <taxon>Poaceae</taxon>
        <taxon>BOP clade</taxon>
        <taxon>Pooideae</taxon>
        <taxon>Triticodae</taxon>
        <taxon>Triticeae</taxon>
        <taxon>Triticinae</taxon>
        <taxon>Aegilops</taxon>
    </lineage>
</organism>
<dbReference type="InterPro" id="IPR000310">
    <property type="entry name" value="Orn/Lys/Arg_deCO2ase_major_dom"/>
</dbReference>
<dbReference type="Gene3D" id="3.40.640.10">
    <property type="entry name" value="Type I PLP-dependent aspartate aminotransferase-like (Major domain)"/>
    <property type="match status" value="2"/>
</dbReference>
<evidence type="ECO:0000259" key="3">
    <source>
        <dbReference type="Pfam" id="PF01276"/>
    </source>
</evidence>
<dbReference type="PANTHER" id="PTHR43277">
    <property type="entry name" value="ARGININE DECARBOXYLASE"/>
    <property type="match status" value="1"/>
</dbReference>
<dbReference type="Pfam" id="PF01276">
    <property type="entry name" value="OKR_DC_1"/>
    <property type="match status" value="2"/>
</dbReference>
<dbReference type="GO" id="GO:0003824">
    <property type="term" value="F:catalytic activity"/>
    <property type="evidence" value="ECO:0007669"/>
    <property type="project" value="InterPro"/>
</dbReference>
<dbReference type="AlphaFoldDB" id="N1R0Y6"/>
<name>N1R0Y6_AEGTA</name>
<dbReference type="EnsemblPlants" id="EMT17658">
    <property type="protein sequence ID" value="EMT17658"/>
    <property type="gene ID" value="F775_03532"/>
</dbReference>
<evidence type="ECO:0000256" key="1">
    <source>
        <dbReference type="ARBA" id="ARBA00001933"/>
    </source>
</evidence>
<proteinExistence type="predicted"/>
<evidence type="ECO:0000313" key="4">
    <source>
        <dbReference type="EnsemblPlants" id="EMT17658"/>
    </source>
</evidence>
<dbReference type="SUPFAM" id="SSF53383">
    <property type="entry name" value="PLP-dependent transferases"/>
    <property type="match status" value="2"/>
</dbReference>
<dbReference type="InterPro" id="IPR052357">
    <property type="entry name" value="Orn_Lys_Arg_decarboxylase-I"/>
</dbReference>
<keyword evidence="2" id="KW-0663">Pyridoxal phosphate</keyword>
<feature type="domain" description="Orn/Lys/Arg decarboxylases family 1 pyridoxal-P attachment site" evidence="3">
    <location>
        <begin position="137"/>
        <end position="228"/>
    </location>
</feature>
<dbReference type="InterPro" id="IPR015421">
    <property type="entry name" value="PyrdxlP-dep_Trfase_major"/>
</dbReference>
<dbReference type="InterPro" id="IPR015424">
    <property type="entry name" value="PyrdxlP-dep_Trfase"/>
</dbReference>
<dbReference type="PANTHER" id="PTHR43277:SF4">
    <property type="entry name" value="ARGININE DECARBOXYLASE"/>
    <property type="match status" value="1"/>
</dbReference>
<protein>
    <submittedName>
        <fullName evidence="4">Arginine decarboxylase</fullName>
    </submittedName>
</protein>
<comment type="cofactor">
    <cofactor evidence="1">
        <name>pyridoxal 5'-phosphate</name>
        <dbReference type="ChEBI" id="CHEBI:597326"/>
    </cofactor>
</comment>
<accession>N1R0Y6</accession>
<sequence length="251" mass="27060">MALESTAAEDVSCFHFPGHNQGKAVPSSLSNLIGAGAFLHDLPELPELDDLFYPKGVILDAQNRAAQLFGSSKMWFLVNRRTCGIQAAVMGTCCPGDYIVVPRNCHISVISALILSAMCKVSSMFAIPYISVIVDLTRLMMRTSGSMTVFQARRLSKVLSSLTQSSMLHMAGGLVDADKVSHCIQLLQSSSPSYLLLSSLDAARAQLSENGKYFDDSVAMALETKDQLMVIPGVSVLDLPCFASDFPAIYP</sequence>
<reference evidence="4" key="1">
    <citation type="submission" date="2015-06" db="UniProtKB">
        <authorList>
            <consortium name="EnsemblPlants"/>
        </authorList>
    </citation>
    <scope>IDENTIFICATION</scope>
</reference>